<evidence type="ECO:0000313" key="4">
    <source>
        <dbReference type="EMBL" id="KAB2570157.1"/>
    </source>
</evidence>
<reference evidence="4 5" key="1">
    <citation type="journal article" date="2019" name="Sci. Rep.">
        <title>A multi-omics analysis of the grapevine pathogen Lasiodiplodia theobromae reveals that temperature affects the expression of virulence- and pathogenicity-related genes.</title>
        <authorList>
            <person name="Felix C."/>
            <person name="Meneses R."/>
            <person name="Goncalves M.F.M."/>
            <person name="Tilleman L."/>
            <person name="Duarte A.S."/>
            <person name="Jorrin-Novo J.V."/>
            <person name="Van de Peer Y."/>
            <person name="Deforce D."/>
            <person name="Van Nieuwerburgh F."/>
            <person name="Esteves A.C."/>
            <person name="Alves A."/>
        </authorList>
    </citation>
    <scope>NUCLEOTIDE SEQUENCE [LARGE SCALE GENOMIC DNA]</scope>
    <source>
        <strain evidence="4 5">LA-SOL3</strain>
    </source>
</reference>
<comment type="subunit">
    <text evidence="1">Component of the NuA4 histone acetyltransferase complex.</text>
</comment>
<dbReference type="CDD" id="cd00024">
    <property type="entry name" value="CD_CSD"/>
    <property type="match status" value="1"/>
</dbReference>
<feature type="region of interest" description="Disordered" evidence="2">
    <location>
        <begin position="1"/>
        <end position="79"/>
    </location>
</feature>
<feature type="compositionally biased region" description="Basic and acidic residues" evidence="2">
    <location>
        <begin position="207"/>
        <end position="216"/>
    </location>
</feature>
<organism evidence="4 5">
    <name type="scientific">Lasiodiplodia theobromae</name>
    <dbReference type="NCBI Taxonomy" id="45133"/>
    <lineage>
        <taxon>Eukaryota</taxon>
        <taxon>Fungi</taxon>
        <taxon>Dikarya</taxon>
        <taxon>Ascomycota</taxon>
        <taxon>Pezizomycotina</taxon>
        <taxon>Dothideomycetes</taxon>
        <taxon>Dothideomycetes incertae sedis</taxon>
        <taxon>Botryosphaeriales</taxon>
        <taxon>Botryosphaeriaceae</taxon>
        <taxon>Lasiodiplodia</taxon>
    </lineage>
</organism>
<feature type="compositionally biased region" description="Low complexity" evidence="2">
    <location>
        <begin position="1"/>
        <end position="31"/>
    </location>
</feature>
<dbReference type="AlphaFoldDB" id="A0A5N5CXR5"/>
<feature type="compositionally biased region" description="Basic and acidic residues" evidence="2">
    <location>
        <begin position="451"/>
        <end position="471"/>
    </location>
</feature>
<feature type="domain" description="Chromo" evidence="3">
    <location>
        <begin position="364"/>
        <end position="401"/>
    </location>
</feature>
<dbReference type="GO" id="GO:0006338">
    <property type="term" value="P:chromatin remodeling"/>
    <property type="evidence" value="ECO:0007669"/>
    <property type="project" value="UniProtKB-ARBA"/>
</dbReference>
<dbReference type="Proteomes" id="UP000325902">
    <property type="component" value="Unassembled WGS sequence"/>
</dbReference>
<evidence type="ECO:0000256" key="2">
    <source>
        <dbReference type="SAM" id="MobiDB-lite"/>
    </source>
</evidence>
<feature type="compositionally biased region" description="Basic and acidic residues" evidence="2">
    <location>
        <begin position="387"/>
        <end position="396"/>
    </location>
</feature>
<feature type="domain" description="Chromo" evidence="3">
    <location>
        <begin position="82"/>
        <end position="116"/>
    </location>
</feature>
<feature type="compositionally biased region" description="Basic and acidic residues" evidence="2">
    <location>
        <begin position="114"/>
        <end position="139"/>
    </location>
</feature>
<gene>
    <name evidence="4" type="ORF">DBV05_g11178</name>
</gene>
<name>A0A5N5CXR5_9PEZI</name>
<feature type="compositionally biased region" description="Acidic residues" evidence="2">
    <location>
        <begin position="352"/>
        <end position="361"/>
    </location>
</feature>
<feature type="compositionally biased region" description="Basic and acidic residues" evidence="2">
    <location>
        <begin position="285"/>
        <end position="301"/>
    </location>
</feature>
<feature type="compositionally biased region" description="Basic and acidic residues" evidence="2">
    <location>
        <begin position="179"/>
        <end position="192"/>
    </location>
</feature>
<feature type="region of interest" description="Disordered" evidence="2">
    <location>
        <begin position="326"/>
        <end position="553"/>
    </location>
</feature>
<feature type="compositionally biased region" description="Acidic residues" evidence="2">
    <location>
        <begin position="515"/>
        <end position="525"/>
    </location>
</feature>
<feature type="compositionally biased region" description="Low complexity" evidence="2">
    <location>
        <begin position="329"/>
        <end position="342"/>
    </location>
</feature>
<evidence type="ECO:0000313" key="5">
    <source>
        <dbReference type="Proteomes" id="UP000325902"/>
    </source>
</evidence>
<feature type="region of interest" description="Disordered" evidence="2">
    <location>
        <begin position="108"/>
        <end position="313"/>
    </location>
</feature>
<dbReference type="EMBL" id="VCHE01000149">
    <property type="protein sequence ID" value="KAB2570157.1"/>
    <property type="molecule type" value="Genomic_DNA"/>
</dbReference>
<feature type="compositionally biased region" description="Polar residues" evidence="2">
    <location>
        <begin position="147"/>
        <end position="177"/>
    </location>
</feature>
<evidence type="ECO:0000256" key="1">
    <source>
        <dbReference type="ARBA" id="ARBA00011353"/>
    </source>
</evidence>
<feature type="compositionally biased region" description="Polar residues" evidence="2">
    <location>
        <begin position="437"/>
        <end position="446"/>
    </location>
</feature>
<dbReference type="SUPFAM" id="SSF54160">
    <property type="entry name" value="Chromo domain-like"/>
    <property type="match status" value="1"/>
</dbReference>
<keyword evidence="5" id="KW-1185">Reference proteome</keyword>
<feature type="compositionally biased region" description="Basic and acidic residues" evidence="2">
    <location>
        <begin position="235"/>
        <end position="245"/>
    </location>
</feature>
<dbReference type="Gene3D" id="2.40.50.40">
    <property type="match status" value="2"/>
</dbReference>
<comment type="caution">
    <text evidence="4">The sequence shown here is derived from an EMBL/GenBank/DDBJ whole genome shotgun (WGS) entry which is preliminary data.</text>
</comment>
<dbReference type="InterPro" id="IPR000953">
    <property type="entry name" value="Chromo/chromo_shadow_dom"/>
</dbReference>
<dbReference type="InterPro" id="IPR016197">
    <property type="entry name" value="Chromo-like_dom_sf"/>
</dbReference>
<protein>
    <recommendedName>
        <fullName evidence="3">Chromo domain-containing protein</fullName>
    </recommendedName>
</protein>
<sequence>MAQIAAAARAAKATRSAPTSASATPATTQRASRVRNATAPPPPSSSSAPPKTLKDTNKRRGTATRTGSASMAAPALETPEFYEARAIIDEEGSHYLIDWEGVDPATGAAYEPTWEPKRSANAALKREWEGKKAKGRAEQAKAGQAEARSQVTAGQSKVQRNTARNGTAQKATASNRPLRTREQRIGTEAQHREVRKKNQTGRPSTQDSKHKSDAGHEAQQSRLREPSGRNLKRKRDTDAAADKAKPWSTATRSQPQQNNKRQRRQPAEPPLESPSEQVFPARAITGERPRQYRVAWEKDPVTGEEYEDTWEPKSYVSRDLVAEWRRQQKGMSQKTSTKQQKQPAKKAHESQDEQQQEEPDDNVYSVRAIVGERKRQYLVAWEDDPTTGEKFEDTWEPKGNVSKDVVAEWRQQKDTKRPEETSKQPGETSKQPEETSKQPVETSKQPVETPKWSEETPKWPEETPKRLKEPAQKPPEVSPATAGLSEMVMEVLREEEQRQHSPSLPIGPVTPRRDEDEDEEDEEEGSYTPSSTMVHTAAPVAGDVTMEPHTTTD</sequence>
<proteinExistence type="predicted"/>
<evidence type="ECO:0000259" key="3">
    <source>
        <dbReference type="PROSITE" id="PS50013"/>
    </source>
</evidence>
<feature type="compositionally biased region" description="Basic and acidic residues" evidence="2">
    <location>
        <begin position="405"/>
        <end position="422"/>
    </location>
</feature>
<accession>A0A5N5CXR5</accession>
<dbReference type="PROSITE" id="PS50013">
    <property type="entry name" value="CHROMO_2"/>
    <property type="match status" value="2"/>
</dbReference>
<dbReference type="OrthoDB" id="3647690at2759"/>